<dbReference type="PANTHER" id="PTHR37292:SF2">
    <property type="entry name" value="DUF262 DOMAIN-CONTAINING PROTEIN"/>
    <property type="match status" value="1"/>
</dbReference>
<keyword evidence="4" id="KW-1185">Reference proteome</keyword>
<evidence type="ECO:0000313" key="3">
    <source>
        <dbReference type="EMBL" id="GLI35257.1"/>
    </source>
</evidence>
<reference evidence="3" key="1">
    <citation type="submission" date="2022-12" db="EMBL/GenBank/DDBJ databases">
        <title>Reference genome sequencing for broad-spectrum identification of bacterial and archaeal isolates by mass spectrometry.</title>
        <authorList>
            <person name="Sekiguchi Y."/>
            <person name="Tourlousse D.M."/>
        </authorList>
    </citation>
    <scope>NUCLEOTIDE SEQUENCE</scope>
    <source>
        <strain evidence="3">ASRB1</strain>
    </source>
</reference>
<comment type="caution">
    <text evidence="3">The sequence shown here is derived from an EMBL/GenBank/DDBJ whole genome shotgun (WGS) entry which is preliminary data.</text>
</comment>
<organism evidence="3 4">
    <name type="scientific">Desulforhabdus amnigena</name>
    <dbReference type="NCBI Taxonomy" id="40218"/>
    <lineage>
        <taxon>Bacteria</taxon>
        <taxon>Pseudomonadati</taxon>
        <taxon>Thermodesulfobacteriota</taxon>
        <taxon>Syntrophobacteria</taxon>
        <taxon>Syntrophobacterales</taxon>
        <taxon>Syntrophobacteraceae</taxon>
        <taxon>Desulforhabdus</taxon>
    </lineage>
</organism>
<evidence type="ECO:0008006" key="5">
    <source>
        <dbReference type="Google" id="ProtNLM"/>
    </source>
</evidence>
<evidence type="ECO:0000313" key="4">
    <source>
        <dbReference type="Proteomes" id="UP001144372"/>
    </source>
</evidence>
<gene>
    <name evidence="3" type="ORF">DAMNIGENAA_26900</name>
</gene>
<dbReference type="Proteomes" id="UP001144372">
    <property type="component" value="Unassembled WGS sequence"/>
</dbReference>
<protein>
    <recommendedName>
        <fullName evidence="5">DUF262 domain-containing protein</fullName>
    </recommendedName>
</protein>
<feature type="domain" description="GmrSD restriction endonucleases N-terminal" evidence="1">
    <location>
        <begin position="14"/>
        <end position="245"/>
    </location>
</feature>
<evidence type="ECO:0000259" key="1">
    <source>
        <dbReference type="Pfam" id="PF03235"/>
    </source>
</evidence>
<dbReference type="Pfam" id="PF03235">
    <property type="entry name" value="GmrSD_N"/>
    <property type="match status" value="1"/>
</dbReference>
<dbReference type="EMBL" id="BSDR01000001">
    <property type="protein sequence ID" value="GLI35257.1"/>
    <property type="molecule type" value="Genomic_DNA"/>
</dbReference>
<dbReference type="InterPro" id="IPR004919">
    <property type="entry name" value="GmrSD_N"/>
</dbReference>
<evidence type="ECO:0000259" key="2">
    <source>
        <dbReference type="Pfam" id="PF07510"/>
    </source>
</evidence>
<dbReference type="Pfam" id="PF07510">
    <property type="entry name" value="GmrSD_C"/>
    <property type="match status" value="1"/>
</dbReference>
<proteinExistence type="predicted"/>
<accession>A0A9W6FUS8</accession>
<dbReference type="AlphaFoldDB" id="A0A9W6FUS8"/>
<feature type="domain" description="GmrSD restriction endonucleases C-terminal" evidence="2">
    <location>
        <begin position="414"/>
        <end position="547"/>
    </location>
</feature>
<name>A0A9W6FUS8_9BACT</name>
<dbReference type="PANTHER" id="PTHR37292">
    <property type="entry name" value="VNG6097C"/>
    <property type="match status" value="1"/>
</dbReference>
<dbReference type="RefSeq" id="WP_281794895.1">
    <property type="nucleotide sequence ID" value="NZ_BSDR01000001.1"/>
</dbReference>
<sequence length="577" mass="66458">MKTPKHSLRKIVSFLNNPDEDGGFWLPNIQRPFVWSEDQICRLFDSILREYPISTLLIWKTKAEVRHRKFIDNYRSKLRLSDFYVPENGRKKCLVLDGQQRLQSLFIGLCGSYEGRELFLDILSGEVSAPDDVKFRFAFLDAGKAGFPWIRFKDLVFNTADPLTAAEDLIAKAGRGLSPDERRKISRHVGIVFKTFHSDDGISYQELDSTENAELYTEDDVVEVFIRANSGGTRLGKSDLLFSLLSSSWDRADEQMEDLLSDLNRHGFAFTRDFVLKSCLTLLNQGARYEVSKFRKPGVREEIETRWQDITKALKDVLDFVRGKTFIRCDKALPSYLVLIPLVYSRYHFPDNWKAAQGIDSYLLRALISGAFSGTPDQLIDDCVGKIRERNGFDLNHLFDAIRSKGRSLELTEDRFWQMGYGSDSIHLLFNLWYREFNYTPAYDNSLPQVDHIFPQSALRKIKAASPETGRLSIVKYKQDSRDQLANCMLLTQAENGAGGKSDTLPEVWFADKPESYLDMHLVPKDKDLWKIDRFEDFIEERKKLIRDKFSYLLAQKTQDNRIAQTGNDGPAPSIHR</sequence>
<dbReference type="InterPro" id="IPR011089">
    <property type="entry name" value="GmrSD_C"/>
</dbReference>